<evidence type="ECO:0000313" key="2">
    <source>
        <dbReference type="EMBL" id="SPQ96172.1"/>
    </source>
</evidence>
<evidence type="ECO:0000313" key="4">
    <source>
        <dbReference type="Proteomes" id="UP000290189"/>
    </source>
</evidence>
<accession>A0A0G4IRK1</accession>
<evidence type="ECO:0000313" key="1">
    <source>
        <dbReference type="EMBL" id="CEO98003.1"/>
    </source>
</evidence>
<evidence type="ECO:0000313" key="3">
    <source>
        <dbReference type="Proteomes" id="UP000039324"/>
    </source>
</evidence>
<reference evidence="1 3" key="1">
    <citation type="submission" date="2015-02" db="EMBL/GenBank/DDBJ databases">
        <authorList>
            <person name="Chooi Y.-H."/>
        </authorList>
    </citation>
    <scope>NUCLEOTIDE SEQUENCE [LARGE SCALE GENOMIC DNA]</scope>
    <source>
        <strain evidence="1">E3</strain>
    </source>
</reference>
<name>A0A0G4IRK1_PLABS</name>
<dbReference type="EMBL" id="CDSF01000082">
    <property type="protein sequence ID" value="CEO98003.1"/>
    <property type="molecule type" value="Genomic_DNA"/>
</dbReference>
<protein>
    <submittedName>
        <fullName evidence="1">Uncharacterized protein</fullName>
    </submittedName>
</protein>
<keyword evidence="2" id="KW-0496">Mitochondrion</keyword>
<dbReference type="AlphaFoldDB" id="A0A0G4IRK1"/>
<dbReference type="Proteomes" id="UP000290189">
    <property type="component" value="Unassembled WGS sequence"/>
</dbReference>
<gene>
    <name evidence="1" type="ORF">PBRA_006117</name>
    <name evidence="2" type="ORF">PLBR_LOCUS3387</name>
</gene>
<proteinExistence type="predicted"/>
<organism evidence="1 3">
    <name type="scientific">Plasmodiophora brassicae</name>
    <name type="common">Clubroot disease agent</name>
    <dbReference type="NCBI Taxonomy" id="37360"/>
    <lineage>
        <taxon>Eukaryota</taxon>
        <taxon>Sar</taxon>
        <taxon>Rhizaria</taxon>
        <taxon>Endomyxa</taxon>
        <taxon>Phytomyxea</taxon>
        <taxon>Plasmodiophorida</taxon>
        <taxon>Plasmodiophoridae</taxon>
        <taxon>Plasmodiophora</taxon>
    </lineage>
</organism>
<geneLocation type="mitochondrion" evidence="2"/>
<reference evidence="2 4" key="2">
    <citation type="submission" date="2018-03" db="EMBL/GenBank/DDBJ databases">
        <authorList>
            <person name="Fogelqvist J."/>
        </authorList>
    </citation>
    <scope>NUCLEOTIDE SEQUENCE [LARGE SCALE GENOMIC DNA]</scope>
</reference>
<dbReference type="EMBL" id="OVEO01000005">
    <property type="protein sequence ID" value="SPQ96172.1"/>
    <property type="molecule type" value="Genomic_DNA"/>
</dbReference>
<keyword evidence="3" id="KW-1185">Reference proteome</keyword>
<dbReference type="Proteomes" id="UP000039324">
    <property type="component" value="Unassembled WGS sequence"/>
</dbReference>
<sequence>MDADPNPWALGLQRLRQTLRRAVRRRPRDDDGAVDAAETPEQRLQRVRLVPDDVLADQERAPMDMADIVSARIADMRSYLQTLSSPAMSNVELFLAAFEQRMQAESIPESMYASTLVSCCNSRTAEWIEANLCRLPWHQAKITFIDHLSNGALSRTLMRIPPDVAFE</sequence>